<keyword evidence="6" id="KW-0812">Transmembrane</keyword>
<dbReference type="InterPro" id="IPR034646">
    <property type="entry name" value="ADCK3_dom"/>
</dbReference>
<dbReference type="KEGG" id="dpl:KGM_201356"/>
<organism evidence="10 11">
    <name type="scientific">Danaus plexippus plexippus</name>
    <dbReference type="NCBI Taxonomy" id="278856"/>
    <lineage>
        <taxon>Eukaryota</taxon>
        <taxon>Metazoa</taxon>
        <taxon>Ecdysozoa</taxon>
        <taxon>Arthropoda</taxon>
        <taxon>Hexapoda</taxon>
        <taxon>Insecta</taxon>
        <taxon>Pterygota</taxon>
        <taxon>Neoptera</taxon>
        <taxon>Endopterygota</taxon>
        <taxon>Lepidoptera</taxon>
        <taxon>Glossata</taxon>
        <taxon>Ditrysia</taxon>
        <taxon>Papilionoidea</taxon>
        <taxon>Nymphalidae</taxon>
        <taxon>Danainae</taxon>
        <taxon>Danaini</taxon>
        <taxon>Danaina</taxon>
        <taxon>Danaus</taxon>
        <taxon>Danaus</taxon>
    </lineage>
</organism>
<gene>
    <name evidence="10" type="ORF">KGM_201356</name>
</gene>
<dbReference type="InterPro" id="IPR054518">
    <property type="entry name" value="ABHD16_N"/>
</dbReference>
<feature type="domain" description="Phosphatidylserine Lipase ABHD16 N-terminal" evidence="9">
    <location>
        <begin position="4"/>
        <end position="130"/>
    </location>
</feature>
<proteinExistence type="inferred from homology"/>
<dbReference type="GO" id="GO:0005524">
    <property type="term" value="F:ATP binding"/>
    <property type="evidence" value="ECO:0007669"/>
    <property type="project" value="UniProtKB-KW"/>
</dbReference>
<dbReference type="Pfam" id="PF03109">
    <property type="entry name" value="ABC1"/>
    <property type="match status" value="1"/>
</dbReference>
<dbReference type="STRING" id="278856.A0A212FHI4"/>
<reference evidence="10 11" key="1">
    <citation type="journal article" date="2011" name="Cell">
        <title>The monarch butterfly genome yields insights into long-distance migration.</title>
        <authorList>
            <person name="Zhan S."/>
            <person name="Merlin C."/>
            <person name="Boore J.L."/>
            <person name="Reppert S.M."/>
        </authorList>
    </citation>
    <scope>NUCLEOTIDE SEQUENCE [LARGE SCALE GENOMIC DNA]</scope>
    <source>
        <strain evidence="10">F-2</strain>
    </source>
</reference>
<evidence type="ECO:0000256" key="5">
    <source>
        <dbReference type="ARBA" id="ARBA00022840"/>
    </source>
</evidence>
<dbReference type="GO" id="GO:0006744">
    <property type="term" value="P:ubiquinone biosynthetic process"/>
    <property type="evidence" value="ECO:0007669"/>
    <property type="project" value="TreeGrafter"/>
</dbReference>
<evidence type="ECO:0000256" key="1">
    <source>
        <dbReference type="ARBA" id="ARBA00004749"/>
    </source>
</evidence>
<dbReference type="Gene3D" id="3.40.50.1820">
    <property type="entry name" value="alpha/beta hydrolase"/>
    <property type="match status" value="1"/>
</dbReference>
<dbReference type="CDD" id="cd13970">
    <property type="entry name" value="ABC1_ADCK3"/>
    <property type="match status" value="1"/>
</dbReference>
<comment type="similarity">
    <text evidence="2">Belongs to the protein kinase superfamily. ADCK protein kinase family.</text>
</comment>
<dbReference type="Pfam" id="PF22990">
    <property type="entry name" value="ABHD16_N"/>
    <property type="match status" value="1"/>
</dbReference>
<dbReference type="Proteomes" id="UP000007151">
    <property type="component" value="Unassembled WGS sequence"/>
</dbReference>
<evidence type="ECO:0000259" key="7">
    <source>
        <dbReference type="Pfam" id="PF00561"/>
    </source>
</evidence>
<dbReference type="InterPro" id="IPR004147">
    <property type="entry name" value="ABC1_dom"/>
</dbReference>
<evidence type="ECO:0000259" key="9">
    <source>
        <dbReference type="Pfam" id="PF22990"/>
    </source>
</evidence>
<dbReference type="InterPro" id="IPR029058">
    <property type="entry name" value="AB_hydrolase_fold"/>
</dbReference>
<evidence type="ECO:0000259" key="8">
    <source>
        <dbReference type="Pfam" id="PF03109"/>
    </source>
</evidence>
<keyword evidence="3" id="KW-0808">Transferase</keyword>
<feature type="domain" description="ABC1 atypical kinase-like" evidence="8">
    <location>
        <begin position="779"/>
        <end position="1018"/>
    </location>
</feature>
<evidence type="ECO:0000256" key="6">
    <source>
        <dbReference type="SAM" id="Phobius"/>
    </source>
</evidence>
<evidence type="ECO:0000256" key="3">
    <source>
        <dbReference type="ARBA" id="ARBA00022679"/>
    </source>
</evidence>
<dbReference type="InterPro" id="IPR000073">
    <property type="entry name" value="AB_hydrolase_1"/>
</dbReference>
<dbReference type="PANTHER" id="PTHR43851:SF3">
    <property type="entry name" value="COENZYME Q8"/>
    <property type="match status" value="1"/>
</dbReference>
<evidence type="ECO:0000256" key="2">
    <source>
        <dbReference type="ARBA" id="ARBA00009670"/>
    </source>
</evidence>
<dbReference type="SUPFAM" id="SSF56112">
    <property type="entry name" value="Protein kinase-like (PK-like)"/>
    <property type="match status" value="1"/>
</dbReference>
<evidence type="ECO:0000256" key="4">
    <source>
        <dbReference type="ARBA" id="ARBA00022741"/>
    </source>
</evidence>
<accession>A0A212FHI4</accession>
<dbReference type="SUPFAM" id="SSF53474">
    <property type="entry name" value="alpha/beta-Hydrolases"/>
    <property type="match status" value="1"/>
</dbReference>
<dbReference type="InterPro" id="IPR011009">
    <property type="entry name" value="Kinase-like_dom_sf"/>
</dbReference>
<comment type="pathway">
    <text evidence="1">Cofactor biosynthesis; ubiquinone biosynthesis.</text>
</comment>
<protein>
    <submittedName>
        <fullName evidence="10">Chaperone activity of bc1 complex like protein</fullName>
    </submittedName>
</protein>
<dbReference type="GO" id="GO:0016740">
    <property type="term" value="F:transferase activity"/>
    <property type="evidence" value="ECO:0007669"/>
    <property type="project" value="UniProtKB-KW"/>
</dbReference>
<dbReference type="AlphaFoldDB" id="A0A212FHI4"/>
<keyword evidence="6" id="KW-0472">Membrane</keyword>
<feature type="domain" description="AB hydrolase-1" evidence="7">
    <location>
        <begin position="253"/>
        <end position="367"/>
    </location>
</feature>
<evidence type="ECO:0000313" key="11">
    <source>
        <dbReference type="Proteomes" id="UP000007151"/>
    </source>
</evidence>
<comment type="caution">
    <text evidence="10">The sequence shown here is derived from an EMBL/GenBank/DDBJ whole genome shotgun (WGS) entry which is preliminary data.</text>
</comment>
<dbReference type="EMBL" id="AGBW02008503">
    <property type="protein sequence ID" value="OWR53203.1"/>
    <property type="molecule type" value="Genomic_DNA"/>
</dbReference>
<keyword evidence="11" id="KW-1185">Reference proteome</keyword>
<keyword evidence="4" id="KW-0547">Nucleotide-binding</keyword>
<feature type="transmembrane region" description="Helical" evidence="6">
    <location>
        <begin position="74"/>
        <end position="92"/>
    </location>
</feature>
<dbReference type="PANTHER" id="PTHR43851">
    <property type="match status" value="1"/>
</dbReference>
<dbReference type="InParanoid" id="A0A212FHI4"/>
<dbReference type="eggNOG" id="KOG1234">
    <property type="taxonomic scope" value="Eukaryota"/>
</dbReference>
<dbReference type="FunCoup" id="A0A212FHI4">
    <property type="interactions" value="955"/>
</dbReference>
<keyword evidence="5" id="KW-0067">ATP-binding</keyword>
<name>A0A212FHI4_DANPL</name>
<keyword evidence="6" id="KW-1133">Transmembrane helix</keyword>
<feature type="transmembrane region" description="Helical" evidence="6">
    <location>
        <begin position="39"/>
        <end position="62"/>
    </location>
</feature>
<dbReference type="Pfam" id="PF00561">
    <property type="entry name" value="Abhydrolase_1"/>
    <property type="match status" value="1"/>
</dbReference>
<sequence length="1124" mass="127657">MMQLILDCVFSPRLYRIYGQEDGDGAYEPNMMEQVATKLLSATRTIVNIGIYTSPLLCMYIFKRGFFSVDELNTLFHLIGTVGCFFSLTLFMRSLGRASNPDYVEFLHTLYRPVVDEKSYIESIRKYDFDFNRWPISFIMDPIASEPAVNPFSKCANPELPYYKRVTIQILAYFAIKTFAIRLIYPGCVGVLRNILWTALEEGRLNLVEVYNGKRARVVTADGNTIDTMFVDNRLTSLNGRILVICSEGNSGFYEVGIMVTPAKAGFSSLGWNHPGFGDSTGYPFPRQEQNAIDAVVQYAIHELDFNVENIVMFGWSIGGYVSAWAAASYPDMRGLILDASFDDLLPLALKQMPRSWNYLVKEVIRSYVDLNVGDLLVRYRGAVQLVRRTEDEVICIRQGQLATNRGNYLFLRLVVSRHPEFFEELNGEKPVIDLLQACVALSDQQRIVLSRTDLPESKRRLLRMIEKYMRDYRSSHCSVLPESDFKAAMTHINDFIGVVRGLRQVLEAGIKIQQENSRLIWNNSSFRPSLQSCPTNALSYKPSADMSSDVFDRAMVVIHGVKEYVTMYRTNPINNVHSASSMDPQLQEEIELLNKEFNETFENLKQTQKKIVSTTITSPSEQVLKPIDKVEEVARPVIRPEASKHSKVPSVEKVVPVAEASSLSIPKPVAKKKMKVSLSENSKARVVPSSRIGRMMSFGSLAAGLGVGTVAQYARNTLQSMTGKTDDSANVFLSPANAERIVDTLCKVRGAALKLGQLLSIQDESVIPSDLQRIFDRVRQSADFMPVWQVEKVMSSQLGTDWRTKIQHFEEQPFAAASIGQVHLGVLHNGQEVAIKVQYPGVAQGINSDIDNLVGVLKVWNMFPKGMFIDNVVEVAKKELAWEVDYRREAECTKKFKQLLSSYNEYFVPAVIDELCAQEVITTELIDGTPLDKLFDADYHVRYDIAYKIMQLCLREMFVLRCMQTDPNWANFFYNTNTKQVILLDFGATREYSKDFMDQYIQIIKAASMGDRAAILKKSLEMKFLTGYESKIMEETHVDMVMIMGEVFTMEGEEFDFGTQKTTRRIQSLVPTVLTHRLCPPPEEIYSLHRKLSGVFLLCSKLKVKMNCRDMFNEIYDQYQFST</sequence>
<dbReference type="InterPro" id="IPR051409">
    <property type="entry name" value="Atypical_kinase_ADCK"/>
</dbReference>
<evidence type="ECO:0000313" key="10">
    <source>
        <dbReference type="EMBL" id="OWR53203.1"/>
    </source>
</evidence>